<keyword evidence="7" id="KW-0479">Metal-binding</keyword>
<dbReference type="InterPro" id="IPR036280">
    <property type="entry name" value="Multihaem_cyt_sf"/>
</dbReference>
<protein>
    <recommendedName>
        <fullName evidence="13">NapC/NirT cytochrome c N-terminal domain-containing protein</fullName>
    </recommendedName>
</protein>
<evidence type="ECO:0000256" key="2">
    <source>
        <dbReference type="ARBA" id="ARBA00007395"/>
    </source>
</evidence>
<evidence type="ECO:0000256" key="6">
    <source>
        <dbReference type="ARBA" id="ARBA00022692"/>
    </source>
</evidence>
<feature type="domain" description="NapC/NirT cytochrome c N-terminal" evidence="13">
    <location>
        <begin position="41"/>
        <end position="174"/>
    </location>
</feature>
<dbReference type="InterPro" id="IPR038266">
    <property type="entry name" value="NapC/NirT_cytc_sf"/>
</dbReference>
<evidence type="ECO:0000256" key="1">
    <source>
        <dbReference type="ARBA" id="ARBA00004236"/>
    </source>
</evidence>
<dbReference type="InterPro" id="IPR005126">
    <property type="entry name" value="NapC/NirT_cyt_c_N"/>
</dbReference>
<gene>
    <name evidence="14" type="ORF">SDC9_154023</name>
</gene>
<keyword evidence="4" id="KW-1003">Cell membrane</keyword>
<evidence type="ECO:0000256" key="12">
    <source>
        <dbReference type="SAM" id="Phobius"/>
    </source>
</evidence>
<evidence type="ECO:0000256" key="7">
    <source>
        <dbReference type="ARBA" id="ARBA00022723"/>
    </source>
</evidence>
<keyword evidence="3" id="KW-0813">Transport</keyword>
<keyword evidence="5" id="KW-0349">Heme</keyword>
<keyword evidence="10" id="KW-0408">Iron</keyword>
<dbReference type="AlphaFoldDB" id="A0A645EZB1"/>
<feature type="transmembrane region" description="Helical" evidence="12">
    <location>
        <begin position="43"/>
        <end position="65"/>
    </location>
</feature>
<sequence length="186" mass="20079">MQRLSKSDAAVMAAENFVPDHDDLGMVMLLTNSQNGSGHALKFILLGIVGAVIGMLVFGAGLSYADNPVFCGICHSMQHVYATWQSSSHQHFTCGYCHLPHDSLVSKLYVKGENGMRHTYHEVMRDYPEPIAFTQTAAVIANQNCLRCHAYVVGNTALAHGNGNCIACHRGLPHGRGNAEGGVKVE</sequence>
<keyword evidence="6 12" id="KW-0812">Transmembrane</keyword>
<comment type="subcellular location">
    <subcellularLocation>
        <location evidence="1">Cell membrane</location>
    </subcellularLocation>
</comment>
<dbReference type="GO" id="GO:0009055">
    <property type="term" value="F:electron transfer activity"/>
    <property type="evidence" value="ECO:0007669"/>
    <property type="project" value="TreeGrafter"/>
</dbReference>
<keyword evidence="11 12" id="KW-0472">Membrane</keyword>
<evidence type="ECO:0000256" key="9">
    <source>
        <dbReference type="ARBA" id="ARBA00022989"/>
    </source>
</evidence>
<dbReference type="Pfam" id="PF03264">
    <property type="entry name" value="Cytochrom_NNT"/>
    <property type="match status" value="1"/>
</dbReference>
<evidence type="ECO:0000256" key="8">
    <source>
        <dbReference type="ARBA" id="ARBA00022982"/>
    </source>
</evidence>
<accession>A0A645EZB1</accession>
<keyword evidence="8" id="KW-0249">Electron transport</keyword>
<comment type="similarity">
    <text evidence="2">Belongs to the NapC/NirT/NrfH family.</text>
</comment>
<dbReference type="Gene3D" id="1.10.3820.10">
    <property type="entry name" value="Di-heme elbow motif domain"/>
    <property type="match status" value="1"/>
</dbReference>
<organism evidence="14">
    <name type="scientific">bioreactor metagenome</name>
    <dbReference type="NCBI Taxonomy" id="1076179"/>
    <lineage>
        <taxon>unclassified sequences</taxon>
        <taxon>metagenomes</taxon>
        <taxon>ecological metagenomes</taxon>
    </lineage>
</organism>
<evidence type="ECO:0000256" key="5">
    <source>
        <dbReference type="ARBA" id="ARBA00022617"/>
    </source>
</evidence>
<name>A0A645EZB1_9ZZZZ</name>
<dbReference type="SUPFAM" id="SSF48695">
    <property type="entry name" value="Multiheme cytochromes"/>
    <property type="match status" value="1"/>
</dbReference>
<evidence type="ECO:0000313" key="14">
    <source>
        <dbReference type="EMBL" id="MPN06766.1"/>
    </source>
</evidence>
<dbReference type="PANTHER" id="PTHR30333">
    <property type="entry name" value="CYTOCHROME C-TYPE PROTEIN"/>
    <property type="match status" value="1"/>
</dbReference>
<evidence type="ECO:0000256" key="4">
    <source>
        <dbReference type="ARBA" id="ARBA00022475"/>
    </source>
</evidence>
<dbReference type="GO" id="GO:0005886">
    <property type="term" value="C:plasma membrane"/>
    <property type="evidence" value="ECO:0007669"/>
    <property type="project" value="UniProtKB-SubCell"/>
</dbReference>
<dbReference type="EMBL" id="VSSQ01052707">
    <property type="protein sequence ID" value="MPN06766.1"/>
    <property type="molecule type" value="Genomic_DNA"/>
</dbReference>
<evidence type="ECO:0000256" key="10">
    <source>
        <dbReference type="ARBA" id="ARBA00023004"/>
    </source>
</evidence>
<proteinExistence type="inferred from homology"/>
<evidence type="ECO:0000256" key="11">
    <source>
        <dbReference type="ARBA" id="ARBA00023136"/>
    </source>
</evidence>
<keyword evidence="9 12" id="KW-1133">Transmembrane helix</keyword>
<evidence type="ECO:0000256" key="3">
    <source>
        <dbReference type="ARBA" id="ARBA00022448"/>
    </source>
</evidence>
<dbReference type="GO" id="GO:0046872">
    <property type="term" value="F:metal ion binding"/>
    <property type="evidence" value="ECO:0007669"/>
    <property type="project" value="UniProtKB-KW"/>
</dbReference>
<dbReference type="PANTHER" id="PTHR30333:SF1">
    <property type="entry name" value="CYTOCHROME C-TYPE PROTEIN NAPC"/>
    <property type="match status" value="1"/>
</dbReference>
<comment type="caution">
    <text evidence="14">The sequence shown here is derived from an EMBL/GenBank/DDBJ whole genome shotgun (WGS) entry which is preliminary data.</text>
</comment>
<reference evidence="14" key="1">
    <citation type="submission" date="2019-08" db="EMBL/GenBank/DDBJ databases">
        <authorList>
            <person name="Kucharzyk K."/>
            <person name="Murdoch R.W."/>
            <person name="Higgins S."/>
            <person name="Loffler F."/>
        </authorList>
    </citation>
    <scope>NUCLEOTIDE SEQUENCE</scope>
</reference>
<evidence type="ECO:0000259" key="13">
    <source>
        <dbReference type="Pfam" id="PF03264"/>
    </source>
</evidence>
<dbReference type="GO" id="GO:0009061">
    <property type="term" value="P:anaerobic respiration"/>
    <property type="evidence" value="ECO:0007669"/>
    <property type="project" value="TreeGrafter"/>
</dbReference>
<dbReference type="InterPro" id="IPR051174">
    <property type="entry name" value="Cytochrome_c-type_ET"/>
</dbReference>